<comment type="similarity">
    <text evidence="1">Belongs to the tpcK family.</text>
</comment>
<evidence type="ECO:0000256" key="1">
    <source>
        <dbReference type="ARBA" id="ARBA00005986"/>
    </source>
</evidence>
<dbReference type="RefSeq" id="XP_015408284.1">
    <property type="nucleotide sequence ID" value="XM_015551167.1"/>
</dbReference>
<dbReference type="STRING" id="1509407.A0A0L1J6B2"/>
<organism evidence="3 4">
    <name type="scientific">Aspergillus nomiae NRRL (strain ATCC 15546 / NRRL 13137 / CBS 260.88 / M93)</name>
    <dbReference type="NCBI Taxonomy" id="1509407"/>
    <lineage>
        <taxon>Eukaryota</taxon>
        <taxon>Fungi</taxon>
        <taxon>Dikarya</taxon>
        <taxon>Ascomycota</taxon>
        <taxon>Pezizomycotina</taxon>
        <taxon>Eurotiomycetes</taxon>
        <taxon>Eurotiomycetidae</taxon>
        <taxon>Eurotiales</taxon>
        <taxon>Aspergillaceae</taxon>
        <taxon>Aspergillus</taxon>
        <taxon>Aspergillus subgen. Circumdati</taxon>
    </lineage>
</organism>
<proteinExistence type="inferred from homology"/>
<gene>
    <name evidence="3" type="ORF">ANOM_005910</name>
</gene>
<accession>A0A0L1J6B2</accession>
<dbReference type="GO" id="GO:0016491">
    <property type="term" value="F:oxidoreductase activity"/>
    <property type="evidence" value="ECO:0007669"/>
    <property type="project" value="InterPro"/>
</dbReference>
<evidence type="ECO:0000313" key="3">
    <source>
        <dbReference type="EMBL" id="KNG87361.1"/>
    </source>
</evidence>
<reference evidence="3 4" key="1">
    <citation type="submission" date="2014-06" db="EMBL/GenBank/DDBJ databases">
        <title>The Genome of the Aflatoxigenic Filamentous Fungus Aspergillus nomius.</title>
        <authorList>
            <person name="Moore M.G."/>
            <person name="Shannon B.M."/>
            <person name="Brian M.M."/>
        </authorList>
    </citation>
    <scope>NUCLEOTIDE SEQUENCE [LARGE SCALE GENOMIC DNA]</scope>
    <source>
        <strain evidence="3 4">NRRL 13137</strain>
    </source>
</reference>
<keyword evidence="4" id="KW-1185">Reference proteome</keyword>
<name>A0A0L1J6B2_ASPN3</name>
<dbReference type="GeneID" id="26807714"/>
<dbReference type="Proteomes" id="UP000037505">
    <property type="component" value="Unassembled WGS sequence"/>
</dbReference>
<dbReference type="EMBL" id="JNOM01000083">
    <property type="protein sequence ID" value="KNG87361.1"/>
    <property type="molecule type" value="Genomic_DNA"/>
</dbReference>
<dbReference type="AlphaFoldDB" id="A0A0L1J6B2"/>
<sequence length="164" mass="18549">MAPQKQLVLRLTSFRYKKDGISEKDFHEYGTRQHAPKAARIQERHGAIKVTHIYTPSISKKLITDKIPWAVRPGWSIDDHDVSISVYVPDPETLQAIVTDPEFQSLIAGEDEILDQTRAHVTAGWEEVFIEDGKIVDIERPSWEELTAMGQDSKTTSAPADVRI</sequence>
<dbReference type="SUPFAM" id="SSF54909">
    <property type="entry name" value="Dimeric alpha+beta barrel"/>
    <property type="match status" value="1"/>
</dbReference>
<evidence type="ECO:0000313" key="4">
    <source>
        <dbReference type="Proteomes" id="UP000037505"/>
    </source>
</evidence>
<dbReference type="Pfam" id="PF07110">
    <property type="entry name" value="EthD"/>
    <property type="match status" value="1"/>
</dbReference>
<protein>
    <recommendedName>
        <fullName evidence="2">EthD domain-containing protein</fullName>
    </recommendedName>
</protein>
<dbReference type="OrthoDB" id="3183782at2759"/>
<feature type="domain" description="EthD" evidence="2">
    <location>
        <begin position="18"/>
        <end position="116"/>
    </location>
</feature>
<dbReference type="InterPro" id="IPR009799">
    <property type="entry name" value="EthD_dom"/>
</dbReference>
<evidence type="ECO:0000259" key="2">
    <source>
        <dbReference type="Pfam" id="PF07110"/>
    </source>
</evidence>
<dbReference type="Gene3D" id="3.30.70.100">
    <property type="match status" value="1"/>
</dbReference>
<dbReference type="InterPro" id="IPR011008">
    <property type="entry name" value="Dimeric_a/b-barrel"/>
</dbReference>
<comment type="caution">
    <text evidence="3">The sequence shown here is derived from an EMBL/GenBank/DDBJ whole genome shotgun (WGS) entry which is preliminary data.</text>
</comment>